<accession>A0A7J6W9H8</accession>
<dbReference type="AlphaFoldDB" id="A0A7J6W9H8"/>
<sequence length="59" mass="6506">MQSSSAGAVTGAALALISDDNSHKQIVQCVPLQELQFLQQQIFSPGHFSLVWENMPFLF</sequence>
<keyword evidence="2" id="KW-1185">Reference proteome</keyword>
<evidence type="ECO:0000313" key="1">
    <source>
        <dbReference type="EMBL" id="KAF5194079.1"/>
    </source>
</evidence>
<name>A0A7J6W9H8_THATH</name>
<gene>
    <name evidence="1" type="ORF">FRX31_016335</name>
</gene>
<proteinExistence type="predicted"/>
<organism evidence="1 2">
    <name type="scientific">Thalictrum thalictroides</name>
    <name type="common">Rue-anemone</name>
    <name type="synonym">Anemone thalictroides</name>
    <dbReference type="NCBI Taxonomy" id="46969"/>
    <lineage>
        <taxon>Eukaryota</taxon>
        <taxon>Viridiplantae</taxon>
        <taxon>Streptophyta</taxon>
        <taxon>Embryophyta</taxon>
        <taxon>Tracheophyta</taxon>
        <taxon>Spermatophyta</taxon>
        <taxon>Magnoliopsida</taxon>
        <taxon>Ranunculales</taxon>
        <taxon>Ranunculaceae</taxon>
        <taxon>Thalictroideae</taxon>
        <taxon>Thalictrum</taxon>
    </lineage>
</organism>
<dbReference type="EMBL" id="JABWDY010019192">
    <property type="protein sequence ID" value="KAF5194079.1"/>
    <property type="molecule type" value="Genomic_DNA"/>
</dbReference>
<comment type="caution">
    <text evidence="1">The sequence shown here is derived from an EMBL/GenBank/DDBJ whole genome shotgun (WGS) entry which is preliminary data.</text>
</comment>
<evidence type="ECO:0000313" key="2">
    <source>
        <dbReference type="Proteomes" id="UP000554482"/>
    </source>
</evidence>
<protein>
    <submittedName>
        <fullName evidence="1">Uncharacterized protein</fullName>
    </submittedName>
</protein>
<dbReference type="Proteomes" id="UP000554482">
    <property type="component" value="Unassembled WGS sequence"/>
</dbReference>
<reference evidence="1 2" key="1">
    <citation type="submission" date="2020-06" db="EMBL/GenBank/DDBJ databases">
        <title>Transcriptomic and genomic resources for Thalictrum thalictroides and T. hernandezii: Facilitating candidate gene discovery in an emerging model plant lineage.</title>
        <authorList>
            <person name="Arias T."/>
            <person name="Riano-Pachon D.M."/>
            <person name="Di Stilio V.S."/>
        </authorList>
    </citation>
    <scope>NUCLEOTIDE SEQUENCE [LARGE SCALE GENOMIC DNA]</scope>
    <source>
        <strain evidence="2">cv. WT478/WT964</strain>
        <tissue evidence="1">Leaves</tissue>
    </source>
</reference>